<gene>
    <name evidence="2" type="ORF">BT62DRAFT_922679</name>
</gene>
<dbReference type="EMBL" id="MU250551">
    <property type="protein sequence ID" value="KAG7442530.1"/>
    <property type="molecule type" value="Genomic_DNA"/>
</dbReference>
<protein>
    <submittedName>
        <fullName evidence="2">Uncharacterized protein</fullName>
    </submittedName>
</protein>
<dbReference type="RefSeq" id="XP_043036030.1">
    <property type="nucleotide sequence ID" value="XM_043184422.1"/>
</dbReference>
<evidence type="ECO:0000313" key="3">
    <source>
        <dbReference type="Proteomes" id="UP000812287"/>
    </source>
</evidence>
<keyword evidence="1" id="KW-0812">Transmembrane</keyword>
<dbReference type="Proteomes" id="UP000812287">
    <property type="component" value="Unassembled WGS sequence"/>
</dbReference>
<dbReference type="AlphaFoldDB" id="A0A9P7VLH0"/>
<evidence type="ECO:0000256" key="1">
    <source>
        <dbReference type="SAM" id="Phobius"/>
    </source>
</evidence>
<keyword evidence="1" id="KW-0472">Membrane</keyword>
<keyword evidence="1" id="KW-1133">Transmembrane helix</keyword>
<sequence>MSADKKLDKSFKKMKVVILSVGVNQPFTFIFITIVDKSVKDFKKDTAFAGDMTAKKAKMPADMKKNHYKKYKYSTSIIQLEMIEDLYKHMLNSRVEISFKKLDIKSPKICNKLKETFIN</sequence>
<reference evidence="2" key="1">
    <citation type="submission" date="2020-11" db="EMBL/GenBank/DDBJ databases">
        <title>Adaptations for nitrogen fixation in a non-lichenized fungal sporocarp promotes dispersal by wood-feeding termites.</title>
        <authorList>
            <consortium name="DOE Joint Genome Institute"/>
            <person name="Koch R.A."/>
            <person name="Yoon G."/>
            <person name="Arayal U."/>
            <person name="Lail K."/>
            <person name="Amirebrahimi M."/>
            <person name="Labutti K."/>
            <person name="Lipzen A."/>
            <person name="Riley R."/>
            <person name="Barry K."/>
            <person name="Henrissat B."/>
            <person name="Grigoriev I.V."/>
            <person name="Herr J.R."/>
            <person name="Aime M.C."/>
        </authorList>
    </citation>
    <scope>NUCLEOTIDE SEQUENCE</scope>
    <source>
        <strain evidence="2">MCA 3950</strain>
    </source>
</reference>
<dbReference type="GeneID" id="66106719"/>
<organism evidence="2 3">
    <name type="scientific">Guyanagaster necrorhizus</name>
    <dbReference type="NCBI Taxonomy" id="856835"/>
    <lineage>
        <taxon>Eukaryota</taxon>
        <taxon>Fungi</taxon>
        <taxon>Dikarya</taxon>
        <taxon>Basidiomycota</taxon>
        <taxon>Agaricomycotina</taxon>
        <taxon>Agaricomycetes</taxon>
        <taxon>Agaricomycetidae</taxon>
        <taxon>Agaricales</taxon>
        <taxon>Marasmiineae</taxon>
        <taxon>Physalacriaceae</taxon>
        <taxon>Guyanagaster</taxon>
    </lineage>
</organism>
<feature type="transmembrane region" description="Helical" evidence="1">
    <location>
        <begin position="16"/>
        <end position="35"/>
    </location>
</feature>
<keyword evidence="3" id="KW-1185">Reference proteome</keyword>
<name>A0A9P7VLH0_9AGAR</name>
<evidence type="ECO:0000313" key="2">
    <source>
        <dbReference type="EMBL" id="KAG7442530.1"/>
    </source>
</evidence>
<comment type="caution">
    <text evidence="2">The sequence shown here is derived from an EMBL/GenBank/DDBJ whole genome shotgun (WGS) entry which is preliminary data.</text>
</comment>
<accession>A0A9P7VLH0</accession>
<proteinExistence type="predicted"/>